<keyword evidence="1" id="KW-0479">Metal-binding</keyword>
<feature type="domain" description="EF-hand" evidence="5">
    <location>
        <begin position="872"/>
        <end position="907"/>
    </location>
</feature>
<accession>A0AAW1B5S9</accession>
<dbReference type="InterPro" id="IPR018247">
    <property type="entry name" value="EF_Hand_1_Ca_BS"/>
</dbReference>
<dbReference type="AlphaFoldDB" id="A0AAW1B5S9"/>
<evidence type="ECO:0000256" key="1">
    <source>
        <dbReference type="ARBA" id="ARBA00022723"/>
    </source>
</evidence>
<name>A0AAW1B5S9_CROAD</name>
<feature type="compositionally biased region" description="Basic and acidic residues" evidence="4">
    <location>
        <begin position="971"/>
        <end position="986"/>
    </location>
</feature>
<sequence>MAFSKIKDGTVDPGELDSILDFLRIKLDAIEFQDALKGTSIPGTGKFSFKDFLVNVTTNERFSENSLHGIYTILSRMDRDKVEISQMKDVLAAIGITLTKEQMMEALKNMTVDSDGMIVAFGCLIVVLLVLDMEKAVKTLKSIKQDKIECEDLDSIMHALGLQLSQDEIQKALKYVTTNADGTLSMKDFMFALTNNRRFSEADRNRVPVKNLNSILENMGINLTEKEMKKALEQVTVDDGMVNLNEFTRNLRVLQELPQPNGDTKEKVAVEDVNSLLSNMGIHLTKEQLQEALKNVTVDVDQIHVSNLDTVLTNMGIYLTDNEIKEGLNSAAPDEDGNVNLNDFMEGVKNMKLILSAGGQAIKTDELSSSLTRMGLNITEEETQEALKPIILDGDRIDIQDLNRILISAGIQLTEAEFQEALATTPIDIEGKVNLGEFMKSVRAVQPYPQPEETITFLEEKVAAQEEEEEISVEEETAAAAQEEEEEIFIKEEKAAAAQEEEEKIPIKEERVAAAAQEEEEKIPIKEEKAAAAQEEEEEIPIKEEKAAAAQEEEDKEKQKTTAKEEKVAVEELGSILADKGISLSDKELEEALIKAKVNVDGTVDLCNFFKAVHEIQGSPPDENKVDINNLDEVLEEMGICLTNRQLYEAFKHISIDDDGMVDKEAFMRSVNAILTNQHKDKRVDVNTLDSILANMGLYLTDQEIKEALKRTTFNKDMTVNLKDFMWAVDDLLSSQELEDVDSLDDISEDTEFFLTPEEEQEDGTAYLTDFTKICGDSCTFCNIEGTYPHKMPDAKMFRLPRMVEKSLLQTPNRVFPSVTFNEEAKSKAVKNLSKPQLEAFRTAYDTFRKDLDGIIDLAALENTAHSLGINLTEEEVLDELIYADMDGDGKVNFTDFLNIITDTRRFIQAVAPKKDDTETVDARGILFFELLSKLVETSKLPRHSTTAIVSYYRQKFLDCTGKKAWQPDSRSAKQDQHHSDKERLSKSQSSPITAFAGAARICIMNEKELESYVANLQAKVNPSESPYNQVPIFPLIPNRDVLVKGKPKKDVQKLDMQRKIEPLSSFEDRFLHKKRWIKQIPKPAKASKPSLSLSPELSQKRLTMDDVRDIRQEVKKVTGSYRKTMALRERNKVLKLWKRLRGGEIGLETDNPSFYQIFSTYTWSWNVLQELVSPRELREYDKKLCQRVVQPATPVDKLISTSGKSKRSQK</sequence>
<feature type="region of interest" description="Disordered" evidence="4">
    <location>
        <begin position="495"/>
        <end position="564"/>
    </location>
</feature>
<organism evidence="6 7">
    <name type="scientific">Crotalus adamanteus</name>
    <name type="common">Eastern diamondback rattlesnake</name>
    <dbReference type="NCBI Taxonomy" id="8729"/>
    <lineage>
        <taxon>Eukaryota</taxon>
        <taxon>Metazoa</taxon>
        <taxon>Chordata</taxon>
        <taxon>Craniata</taxon>
        <taxon>Vertebrata</taxon>
        <taxon>Euteleostomi</taxon>
        <taxon>Lepidosauria</taxon>
        <taxon>Squamata</taxon>
        <taxon>Bifurcata</taxon>
        <taxon>Unidentata</taxon>
        <taxon>Episquamata</taxon>
        <taxon>Toxicofera</taxon>
        <taxon>Serpentes</taxon>
        <taxon>Colubroidea</taxon>
        <taxon>Viperidae</taxon>
        <taxon>Crotalinae</taxon>
        <taxon>Crotalus</taxon>
    </lineage>
</organism>
<keyword evidence="3" id="KW-0106">Calcium</keyword>
<dbReference type="Gene3D" id="1.10.238.10">
    <property type="entry name" value="EF-hand"/>
    <property type="match status" value="7"/>
</dbReference>
<dbReference type="SMART" id="SM00054">
    <property type="entry name" value="EFh"/>
    <property type="match status" value="6"/>
</dbReference>
<protein>
    <recommendedName>
        <fullName evidence="5">EF-hand domain-containing protein</fullName>
    </recommendedName>
</protein>
<dbReference type="PROSITE" id="PS00018">
    <property type="entry name" value="EF_HAND_1"/>
    <property type="match status" value="1"/>
</dbReference>
<comment type="caution">
    <text evidence="6">The sequence shown here is derived from an EMBL/GenBank/DDBJ whole genome shotgun (WGS) entry which is preliminary data.</text>
</comment>
<dbReference type="InterPro" id="IPR011992">
    <property type="entry name" value="EF-hand-dom_pair"/>
</dbReference>
<evidence type="ECO:0000313" key="7">
    <source>
        <dbReference type="Proteomes" id="UP001474421"/>
    </source>
</evidence>
<dbReference type="CDD" id="cd00051">
    <property type="entry name" value="EFh"/>
    <property type="match status" value="1"/>
</dbReference>
<dbReference type="PROSITE" id="PS50222">
    <property type="entry name" value="EF_HAND_2"/>
    <property type="match status" value="2"/>
</dbReference>
<feature type="domain" description="EF-hand" evidence="5">
    <location>
        <begin position="642"/>
        <end position="677"/>
    </location>
</feature>
<evidence type="ECO:0000259" key="5">
    <source>
        <dbReference type="PROSITE" id="PS50222"/>
    </source>
</evidence>
<proteinExistence type="predicted"/>
<gene>
    <name evidence="6" type="ORF">NXF25_020204</name>
</gene>
<dbReference type="InterPro" id="IPR002048">
    <property type="entry name" value="EF_hand_dom"/>
</dbReference>
<evidence type="ECO:0000256" key="2">
    <source>
        <dbReference type="ARBA" id="ARBA00022737"/>
    </source>
</evidence>
<dbReference type="SUPFAM" id="SSF47473">
    <property type="entry name" value="EF-hand"/>
    <property type="match status" value="5"/>
</dbReference>
<evidence type="ECO:0000313" key="6">
    <source>
        <dbReference type="EMBL" id="KAK9396843.1"/>
    </source>
</evidence>
<dbReference type="GO" id="GO:0005509">
    <property type="term" value="F:calcium ion binding"/>
    <property type="evidence" value="ECO:0007669"/>
    <property type="project" value="InterPro"/>
</dbReference>
<dbReference type="Pfam" id="PF13499">
    <property type="entry name" value="EF-hand_7"/>
    <property type="match status" value="1"/>
</dbReference>
<feature type="region of interest" description="Disordered" evidence="4">
    <location>
        <begin position="966"/>
        <end position="991"/>
    </location>
</feature>
<keyword evidence="2" id="KW-0677">Repeat</keyword>
<keyword evidence="7" id="KW-1185">Reference proteome</keyword>
<evidence type="ECO:0000256" key="4">
    <source>
        <dbReference type="SAM" id="MobiDB-lite"/>
    </source>
</evidence>
<reference evidence="6 7" key="1">
    <citation type="journal article" date="2024" name="Proc. Natl. Acad. Sci. U.S.A.">
        <title>The genetic regulatory architecture and epigenomic basis for age-related changes in rattlesnake venom.</title>
        <authorList>
            <person name="Hogan M.P."/>
            <person name="Holding M.L."/>
            <person name="Nystrom G.S."/>
            <person name="Colston T.J."/>
            <person name="Bartlett D.A."/>
            <person name="Mason A.J."/>
            <person name="Ellsworth S.A."/>
            <person name="Rautsaw R.M."/>
            <person name="Lawrence K.C."/>
            <person name="Strickland J.L."/>
            <person name="He B."/>
            <person name="Fraser P."/>
            <person name="Margres M.J."/>
            <person name="Gilbert D.M."/>
            <person name="Gibbs H.L."/>
            <person name="Parkinson C.L."/>
            <person name="Rokyta D.R."/>
        </authorList>
    </citation>
    <scope>NUCLEOTIDE SEQUENCE [LARGE SCALE GENOMIC DNA]</scope>
    <source>
        <strain evidence="6">DRR0105</strain>
    </source>
</reference>
<dbReference type="EMBL" id="JAOTOJ010000008">
    <property type="protein sequence ID" value="KAK9396843.1"/>
    <property type="molecule type" value="Genomic_DNA"/>
</dbReference>
<dbReference type="Pfam" id="PF13833">
    <property type="entry name" value="EF-hand_8"/>
    <property type="match status" value="1"/>
</dbReference>
<evidence type="ECO:0000256" key="3">
    <source>
        <dbReference type="ARBA" id="ARBA00022837"/>
    </source>
</evidence>
<dbReference type="PANTHER" id="PTHR22656:SF1">
    <property type="entry name" value="EF-HAND CALCIUM-BINDING DOMAIN-CONTAINING PROTEIN 13"/>
    <property type="match status" value="1"/>
</dbReference>
<dbReference type="Proteomes" id="UP001474421">
    <property type="component" value="Unassembled WGS sequence"/>
</dbReference>
<dbReference type="PANTHER" id="PTHR22656">
    <property type="entry name" value="EF-HAND CALCIUM-BINDING DOMAIN-CONTAINING PROTEIN 13"/>
    <property type="match status" value="1"/>
</dbReference>